<evidence type="ECO:0000313" key="21">
    <source>
        <dbReference type="EMBL" id="CAE0118969.1"/>
    </source>
</evidence>
<dbReference type="Gene3D" id="3.40.50.720">
    <property type="entry name" value="NAD(P)-binding Rossmann-like Domain"/>
    <property type="match status" value="1"/>
</dbReference>
<evidence type="ECO:0000256" key="19">
    <source>
        <dbReference type="ARBA" id="ARBA00049386"/>
    </source>
</evidence>
<gene>
    <name evidence="21" type="ORF">HERI1096_LOCUS19668</name>
</gene>
<comment type="pathway">
    <text evidence="2">Lipid metabolism.</text>
</comment>
<dbReference type="EMBL" id="HBHX01035488">
    <property type="protein sequence ID" value="CAE0118969.1"/>
    <property type="molecule type" value="Transcribed_RNA"/>
</dbReference>
<comment type="catalytic activity">
    <reaction evidence="19">
        <text>(2E)-decenoyl-CoA + NADPH + H(+) = decanoyl-CoA + NADP(+)</text>
        <dbReference type="Rhea" id="RHEA:44960"/>
        <dbReference type="ChEBI" id="CHEBI:15378"/>
        <dbReference type="ChEBI" id="CHEBI:57783"/>
        <dbReference type="ChEBI" id="CHEBI:58349"/>
        <dbReference type="ChEBI" id="CHEBI:61406"/>
        <dbReference type="ChEBI" id="CHEBI:61430"/>
    </reaction>
    <physiologicalReaction direction="left-to-right" evidence="19">
        <dbReference type="Rhea" id="RHEA:44961"/>
    </physiologicalReaction>
</comment>
<evidence type="ECO:0000256" key="20">
    <source>
        <dbReference type="ARBA" id="ARBA00049559"/>
    </source>
</evidence>
<evidence type="ECO:0000256" key="8">
    <source>
        <dbReference type="ARBA" id="ARBA00023098"/>
    </source>
</evidence>
<evidence type="ECO:0000256" key="16">
    <source>
        <dbReference type="ARBA" id="ARBA00048686"/>
    </source>
</evidence>
<name>A0A7S3AY74_9EUKA</name>
<dbReference type="EC" id="1.3.1.38" evidence="13"/>
<evidence type="ECO:0000256" key="18">
    <source>
        <dbReference type="ARBA" id="ARBA00049251"/>
    </source>
</evidence>
<dbReference type="GO" id="GO:0006633">
    <property type="term" value="P:fatty acid biosynthetic process"/>
    <property type="evidence" value="ECO:0007669"/>
    <property type="project" value="UniProtKB-KW"/>
</dbReference>
<keyword evidence="5" id="KW-0276">Fatty acid metabolism</keyword>
<evidence type="ECO:0000256" key="14">
    <source>
        <dbReference type="ARBA" id="ARBA00041063"/>
    </source>
</evidence>
<protein>
    <recommendedName>
        <fullName evidence="14">Peroxisomal trans-2-enoyl-CoA reductase</fullName>
        <ecNumber evidence="13">1.3.1.38</ecNumber>
    </recommendedName>
</protein>
<evidence type="ECO:0000256" key="17">
    <source>
        <dbReference type="ARBA" id="ARBA00049108"/>
    </source>
</evidence>
<evidence type="ECO:0000256" key="6">
    <source>
        <dbReference type="ARBA" id="ARBA00022857"/>
    </source>
</evidence>
<evidence type="ECO:0000256" key="5">
    <source>
        <dbReference type="ARBA" id="ARBA00022832"/>
    </source>
</evidence>
<evidence type="ECO:0000256" key="15">
    <source>
        <dbReference type="ARBA" id="ARBA00047570"/>
    </source>
</evidence>
<comment type="catalytic activity">
    <reaction evidence="16">
        <text>(2E)-tetradecenoyl-CoA + NADPH + H(+) = tetradecanoyl-CoA + NADP(+)</text>
        <dbReference type="Rhea" id="RHEA:44968"/>
        <dbReference type="ChEBI" id="CHEBI:15378"/>
        <dbReference type="ChEBI" id="CHEBI:57385"/>
        <dbReference type="ChEBI" id="CHEBI:57783"/>
        <dbReference type="ChEBI" id="CHEBI:58349"/>
        <dbReference type="ChEBI" id="CHEBI:61405"/>
    </reaction>
    <physiologicalReaction direction="left-to-right" evidence="16">
        <dbReference type="Rhea" id="RHEA:44969"/>
    </physiologicalReaction>
</comment>
<comment type="catalytic activity">
    <reaction evidence="15">
        <text>(2E)-dodecenoyl-CoA + NADPH + H(+) = dodecanoyl-CoA + NADP(+)</text>
        <dbReference type="Rhea" id="RHEA:44964"/>
        <dbReference type="ChEBI" id="CHEBI:15378"/>
        <dbReference type="ChEBI" id="CHEBI:57330"/>
        <dbReference type="ChEBI" id="CHEBI:57375"/>
        <dbReference type="ChEBI" id="CHEBI:57783"/>
        <dbReference type="ChEBI" id="CHEBI:58349"/>
    </reaction>
    <physiologicalReaction direction="left-to-right" evidence="15">
        <dbReference type="Rhea" id="RHEA:44965"/>
    </physiologicalReaction>
</comment>
<evidence type="ECO:0000256" key="7">
    <source>
        <dbReference type="ARBA" id="ARBA00023002"/>
    </source>
</evidence>
<keyword evidence="8" id="KW-0443">Lipid metabolism</keyword>
<dbReference type="InterPro" id="IPR052388">
    <property type="entry name" value="Peroxisomal_t2-enoyl-CoA_red"/>
</dbReference>
<comment type="catalytic activity">
    <reaction evidence="18">
        <text>a (2E)-enoyl-CoA + NADPH + H(+) = a 2,3-saturated acyl-CoA + NADP(+)</text>
        <dbReference type="Rhea" id="RHEA:33763"/>
        <dbReference type="ChEBI" id="CHEBI:15378"/>
        <dbReference type="ChEBI" id="CHEBI:57783"/>
        <dbReference type="ChEBI" id="CHEBI:58349"/>
        <dbReference type="ChEBI" id="CHEBI:58856"/>
        <dbReference type="ChEBI" id="CHEBI:65111"/>
        <dbReference type="EC" id="1.3.1.38"/>
    </reaction>
    <physiologicalReaction direction="left-to-right" evidence="18">
        <dbReference type="Rhea" id="RHEA:33764"/>
    </physiologicalReaction>
</comment>
<reference evidence="21" key="1">
    <citation type="submission" date="2021-01" db="EMBL/GenBank/DDBJ databases">
        <authorList>
            <person name="Corre E."/>
            <person name="Pelletier E."/>
            <person name="Niang G."/>
            <person name="Scheremetjew M."/>
            <person name="Finn R."/>
            <person name="Kale V."/>
            <person name="Holt S."/>
            <person name="Cochrane G."/>
            <person name="Meng A."/>
            <person name="Brown T."/>
            <person name="Cohen L."/>
        </authorList>
    </citation>
    <scope>NUCLEOTIDE SEQUENCE</scope>
    <source>
        <strain evidence="21">CCMP281</strain>
    </source>
</reference>
<evidence type="ECO:0000256" key="1">
    <source>
        <dbReference type="ARBA" id="ARBA00004275"/>
    </source>
</evidence>
<keyword evidence="6" id="KW-0521">NADP</keyword>
<evidence type="ECO:0000256" key="3">
    <source>
        <dbReference type="ARBA" id="ARBA00022516"/>
    </source>
</evidence>
<dbReference type="FunFam" id="3.40.50.720:FF:000084">
    <property type="entry name" value="Short-chain dehydrogenase reductase"/>
    <property type="match status" value="1"/>
</dbReference>
<keyword evidence="7" id="KW-0560">Oxidoreductase</keyword>
<dbReference type="PANTHER" id="PTHR24317:SF7">
    <property type="entry name" value="PEROXISOMAL TRANS-2-ENOYL-COA REDUCTASE"/>
    <property type="match status" value="1"/>
</dbReference>
<keyword evidence="10" id="KW-0275">Fatty acid biosynthesis</keyword>
<dbReference type="GO" id="GO:0019166">
    <property type="term" value="F:trans-2-enoyl-CoA reductase (NADPH) activity"/>
    <property type="evidence" value="ECO:0007669"/>
    <property type="project" value="UniProtKB-EC"/>
</dbReference>
<keyword evidence="3" id="KW-0444">Lipid biosynthesis</keyword>
<dbReference type="AlphaFoldDB" id="A0A7S3AY74"/>
<keyword evidence="4" id="KW-0597">Phosphoprotein</keyword>
<dbReference type="Pfam" id="PF13561">
    <property type="entry name" value="adh_short_C2"/>
    <property type="match status" value="1"/>
</dbReference>
<dbReference type="GO" id="GO:0033306">
    <property type="term" value="P:phytol metabolic process"/>
    <property type="evidence" value="ECO:0007669"/>
    <property type="project" value="TreeGrafter"/>
</dbReference>
<comment type="catalytic activity">
    <reaction evidence="20">
        <text>(2E)-octenoyl-CoA + NADPH + H(+) = octanoyl-CoA + NADP(+)</text>
        <dbReference type="Rhea" id="RHEA:44952"/>
        <dbReference type="ChEBI" id="CHEBI:15378"/>
        <dbReference type="ChEBI" id="CHEBI:57386"/>
        <dbReference type="ChEBI" id="CHEBI:57783"/>
        <dbReference type="ChEBI" id="CHEBI:58349"/>
        <dbReference type="ChEBI" id="CHEBI:62242"/>
    </reaction>
    <physiologicalReaction direction="left-to-right" evidence="20">
        <dbReference type="Rhea" id="RHEA:44953"/>
    </physiologicalReaction>
</comment>
<dbReference type="InterPro" id="IPR002347">
    <property type="entry name" value="SDR_fam"/>
</dbReference>
<accession>A0A7S3AY74</accession>
<evidence type="ECO:0000256" key="11">
    <source>
        <dbReference type="ARBA" id="ARBA00037124"/>
    </source>
</evidence>
<keyword evidence="9" id="KW-0576">Peroxisome</keyword>
<comment type="catalytic activity">
    <reaction evidence="17">
        <text>(2E)-hexenoyl-CoA + NADPH + H(+) = hexanoyl-CoA + NADP(+)</text>
        <dbReference type="Rhea" id="RHEA:44956"/>
        <dbReference type="ChEBI" id="CHEBI:15378"/>
        <dbReference type="ChEBI" id="CHEBI:57783"/>
        <dbReference type="ChEBI" id="CHEBI:58349"/>
        <dbReference type="ChEBI" id="CHEBI:62077"/>
        <dbReference type="ChEBI" id="CHEBI:62620"/>
    </reaction>
    <physiologicalReaction direction="left-to-right" evidence="17">
        <dbReference type="Rhea" id="RHEA:44957"/>
    </physiologicalReaction>
</comment>
<evidence type="ECO:0000256" key="10">
    <source>
        <dbReference type="ARBA" id="ARBA00023160"/>
    </source>
</evidence>
<sequence>MTSVFRDGLLDGKAAIVSGGGTGIGLEITRELLSLGCNVMICSRSQDKLDAGVESLRASGLRGTVHARTCNIKDEEAVAALVADAVKVLGRVDYLVNNGGGQFLSPAEGISARGFLAVVQTNLIGTFLMCREVYKAWMADHGGSIVNITMVNNNGFPKMAHSAAARAGVTSLTRTLATEWAPAGVRINCVAPGVIFTPSGFENYGAMGDVVLQAMTPAIPFKRLGTAEEVSAAVVFLLSMGAAYTSGATLLVDGGISLAAYPPPLSNEGVEHCDFPILGDASVLPDNAKMPPSRL</sequence>
<dbReference type="PRINTS" id="PR00080">
    <property type="entry name" value="SDRFAMILY"/>
</dbReference>
<dbReference type="SUPFAM" id="SSF51735">
    <property type="entry name" value="NAD(P)-binding Rossmann-fold domains"/>
    <property type="match status" value="1"/>
</dbReference>
<dbReference type="PANTHER" id="PTHR24317">
    <property type="entry name" value="PEROXISOMAL TRANS-2-ENOYL-COA REDUCTASE"/>
    <property type="match status" value="1"/>
</dbReference>
<dbReference type="PRINTS" id="PR00081">
    <property type="entry name" value="GDHRDH"/>
</dbReference>
<evidence type="ECO:0000256" key="9">
    <source>
        <dbReference type="ARBA" id="ARBA00023140"/>
    </source>
</evidence>
<evidence type="ECO:0000256" key="2">
    <source>
        <dbReference type="ARBA" id="ARBA00005189"/>
    </source>
</evidence>
<proteinExistence type="predicted"/>
<evidence type="ECO:0000256" key="12">
    <source>
        <dbReference type="ARBA" id="ARBA00038622"/>
    </source>
</evidence>
<evidence type="ECO:0000256" key="13">
    <source>
        <dbReference type="ARBA" id="ARBA00038849"/>
    </source>
</evidence>
<dbReference type="GO" id="GO:0005777">
    <property type="term" value="C:peroxisome"/>
    <property type="evidence" value="ECO:0007669"/>
    <property type="project" value="UniProtKB-SubCell"/>
</dbReference>
<organism evidence="21">
    <name type="scientific">Haptolina ericina</name>
    <dbReference type="NCBI Taxonomy" id="156174"/>
    <lineage>
        <taxon>Eukaryota</taxon>
        <taxon>Haptista</taxon>
        <taxon>Haptophyta</taxon>
        <taxon>Prymnesiophyceae</taxon>
        <taxon>Prymnesiales</taxon>
        <taxon>Prymnesiaceae</taxon>
        <taxon>Haptolina</taxon>
    </lineage>
</organism>
<comment type="function">
    <text evidence="11">Participates in chain elongation of fatty acids. Catalyzes the reduction of trans-2-enoyl-CoAs of varying chain lengths from 6:1 to 16:1, having maximum activity with 10:1 CoA. Has no 2,4-dienoyl-CoA reductase activity.</text>
</comment>
<dbReference type="InterPro" id="IPR036291">
    <property type="entry name" value="NAD(P)-bd_dom_sf"/>
</dbReference>
<evidence type="ECO:0000256" key="4">
    <source>
        <dbReference type="ARBA" id="ARBA00022553"/>
    </source>
</evidence>
<comment type="subunit">
    <text evidence="12">Interacts with PEX5, probably required to target it into peroxisomes.</text>
</comment>
<comment type="subcellular location">
    <subcellularLocation>
        <location evidence="1">Peroxisome</location>
    </subcellularLocation>
</comment>